<organism evidence="1 2">
    <name type="scientific">Mucilaginibacter myungsuensis</name>
    <dbReference type="NCBI Taxonomy" id="649104"/>
    <lineage>
        <taxon>Bacteria</taxon>
        <taxon>Pseudomonadati</taxon>
        <taxon>Bacteroidota</taxon>
        <taxon>Sphingobacteriia</taxon>
        <taxon>Sphingobacteriales</taxon>
        <taxon>Sphingobacteriaceae</taxon>
        <taxon>Mucilaginibacter</taxon>
    </lineage>
</organism>
<dbReference type="EMBL" id="JADFFL010000009">
    <property type="protein sequence ID" value="MBE9664106.1"/>
    <property type="molecule type" value="Genomic_DNA"/>
</dbReference>
<evidence type="ECO:0000313" key="2">
    <source>
        <dbReference type="Proteomes" id="UP000622475"/>
    </source>
</evidence>
<name>A0A929KYN3_9SPHI</name>
<accession>A0A929KYN3</accession>
<gene>
    <name evidence="1" type="ORF">IRJ16_19650</name>
</gene>
<proteinExistence type="predicted"/>
<dbReference type="Proteomes" id="UP000622475">
    <property type="component" value="Unassembled WGS sequence"/>
</dbReference>
<dbReference type="AlphaFoldDB" id="A0A929KYN3"/>
<reference evidence="1" key="1">
    <citation type="submission" date="2020-10" db="EMBL/GenBank/DDBJ databases">
        <title>Mucilaginibacter mali sp. nov., isolated from rhizosphere soil of apple orchard.</title>
        <authorList>
            <person name="Lee J.-S."/>
            <person name="Kim H.S."/>
            <person name="Kim J.-S."/>
        </authorList>
    </citation>
    <scope>NUCLEOTIDE SEQUENCE</scope>
    <source>
        <strain evidence="1">KCTC 22746</strain>
    </source>
</reference>
<protein>
    <submittedName>
        <fullName evidence="1">Uncharacterized protein</fullName>
    </submittedName>
</protein>
<sequence>MVLVASKTRGGVTSLRHCDKTKIGQHNGLTYIFIKNLKKNQLFKNQLFEIQLVKKQHRAKNLNGIKVFSGT</sequence>
<evidence type="ECO:0000313" key="1">
    <source>
        <dbReference type="EMBL" id="MBE9664106.1"/>
    </source>
</evidence>
<keyword evidence="2" id="KW-1185">Reference proteome</keyword>
<dbReference type="RefSeq" id="WP_194113348.1">
    <property type="nucleotide sequence ID" value="NZ_JADFFL010000009.1"/>
</dbReference>
<comment type="caution">
    <text evidence="1">The sequence shown here is derived from an EMBL/GenBank/DDBJ whole genome shotgun (WGS) entry which is preliminary data.</text>
</comment>